<gene>
    <name evidence="1" type="ORF">OOZ53_26405</name>
</gene>
<dbReference type="EMBL" id="JAPJZH010000044">
    <property type="protein sequence ID" value="MDA4848905.1"/>
    <property type="molecule type" value="Genomic_DNA"/>
</dbReference>
<reference evidence="1" key="1">
    <citation type="submission" date="2022-11" db="EMBL/GenBank/DDBJ databases">
        <title>Hoeflea poritis sp. nov., isolated from scleractinian coral Porites lutea.</title>
        <authorList>
            <person name="Zhang G."/>
            <person name="Wei Q."/>
            <person name="Cai L."/>
        </authorList>
    </citation>
    <scope>NUCLEOTIDE SEQUENCE</scope>
    <source>
        <strain evidence="1">E7-10</strain>
    </source>
</reference>
<name>A0ABT4VW14_9HYPH</name>
<comment type="caution">
    <text evidence="1">The sequence shown here is derived from an EMBL/GenBank/DDBJ whole genome shotgun (WGS) entry which is preliminary data.</text>
</comment>
<protein>
    <recommendedName>
        <fullName evidence="3">RHS repeat-associated core domain-containing protein</fullName>
    </recommendedName>
</protein>
<proteinExistence type="predicted"/>
<sequence length="124" mass="13728">MDIKLVGTSPQFIHHDHLSSVRFVTDATGTLIEQTAYASYGEPTNAAMATQKGYINERHDPETGLMYLNARYMDPSFGRLSPPTTGTPSSMASDRTDMHMPQMIPSINQIQTGIPIFQVLSPRQ</sequence>
<accession>A0ABT4VW14</accession>
<dbReference type="Gene3D" id="2.180.10.10">
    <property type="entry name" value="RHS repeat-associated core"/>
    <property type="match status" value="1"/>
</dbReference>
<keyword evidence="2" id="KW-1185">Reference proteome</keyword>
<evidence type="ECO:0008006" key="3">
    <source>
        <dbReference type="Google" id="ProtNLM"/>
    </source>
</evidence>
<evidence type="ECO:0000313" key="1">
    <source>
        <dbReference type="EMBL" id="MDA4848905.1"/>
    </source>
</evidence>
<dbReference type="Proteomes" id="UP001148313">
    <property type="component" value="Unassembled WGS sequence"/>
</dbReference>
<evidence type="ECO:0000313" key="2">
    <source>
        <dbReference type="Proteomes" id="UP001148313"/>
    </source>
</evidence>
<dbReference type="RefSeq" id="WP_271092787.1">
    <property type="nucleotide sequence ID" value="NZ_JAPJZH010000044.1"/>
</dbReference>
<organism evidence="1 2">
    <name type="scientific">Hoeflea poritis</name>
    <dbReference type="NCBI Taxonomy" id="2993659"/>
    <lineage>
        <taxon>Bacteria</taxon>
        <taxon>Pseudomonadati</taxon>
        <taxon>Pseudomonadota</taxon>
        <taxon>Alphaproteobacteria</taxon>
        <taxon>Hyphomicrobiales</taxon>
        <taxon>Rhizobiaceae</taxon>
        <taxon>Hoeflea</taxon>
    </lineage>
</organism>